<evidence type="ECO:0000313" key="9">
    <source>
        <dbReference type="EMBL" id="BCR36229.1"/>
    </source>
</evidence>
<evidence type="ECO:0000256" key="4">
    <source>
        <dbReference type="ARBA" id="ARBA00022475"/>
    </source>
</evidence>
<feature type="transmembrane region" description="Helical" evidence="8">
    <location>
        <begin position="26"/>
        <end position="48"/>
    </location>
</feature>
<dbReference type="PANTHER" id="PTHR42929:SF1">
    <property type="entry name" value="INNER MEMBRANE ABC TRANSPORTER PERMEASE PROTEIN YDCU-RELATED"/>
    <property type="match status" value="1"/>
</dbReference>
<accession>A0A7U9THR7</accession>
<dbReference type="KEGG" id="manr:MPAN_011220"/>
<dbReference type="GO" id="GO:0005886">
    <property type="term" value="C:plasma membrane"/>
    <property type="evidence" value="ECO:0007669"/>
    <property type="project" value="UniProtKB-SubCell"/>
</dbReference>
<keyword evidence="10" id="KW-1185">Reference proteome</keyword>
<feature type="transmembrane region" description="Helical" evidence="8">
    <location>
        <begin position="116"/>
        <end position="134"/>
    </location>
</feature>
<evidence type="ECO:0000256" key="3">
    <source>
        <dbReference type="ARBA" id="ARBA00022448"/>
    </source>
</evidence>
<sequence>MNHNAYYDDKNPKNSKKKSVRQIEKYLSFPYFIVMIVLVVIPIFLMIISSFQFDRQQGVFPIGFTLTHYMDFFRATSFVRAMTSSLWIAFATTVVTLIIGYPLAYLLTKLKFKTQMALLLLINAPMWINMLLRVRALEQIMRMFFPFLINTAPGVVIGLVYVYLPFMVLPIYAVISKIDPNLIESSADLGASRFKTMLKVIIPLSLSGVLSGVLMVFLPAATTIIVPQYLAPSQNIYMIGTLIEKSIIYNGRISYASAIAIVLAIVILGIVFYIKKLDKYKGVNRNEKEAY</sequence>
<dbReference type="Pfam" id="PF00528">
    <property type="entry name" value="BPD_transp_1"/>
    <property type="match status" value="1"/>
</dbReference>
<dbReference type="RefSeq" id="WP_176238948.1">
    <property type="nucleotide sequence ID" value="NZ_AP024412.1"/>
</dbReference>
<dbReference type="Gene3D" id="1.10.3720.10">
    <property type="entry name" value="MetI-like"/>
    <property type="match status" value="1"/>
</dbReference>
<dbReference type="SUPFAM" id="SSF161098">
    <property type="entry name" value="MetI-like"/>
    <property type="match status" value="1"/>
</dbReference>
<dbReference type="GO" id="GO:0055085">
    <property type="term" value="P:transmembrane transport"/>
    <property type="evidence" value="ECO:0007669"/>
    <property type="project" value="InterPro"/>
</dbReference>
<name>A0A7U9THR7_9MOLU</name>
<comment type="subcellular location">
    <subcellularLocation>
        <location evidence="1 8">Cell membrane</location>
        <topology evidence="1 8">Multi-pass membrane protein</topology>
    </subcellularLocation>
</comment>
<dbReference type="CDD" id="cd06261">
    <property type="entry name" value="TM_PBP2"/>
    <property type="match status" value="1"/>
</dbReference>
<reference evidence="9" key="1">
    <citation type="submission" date="2021-01" db="EMBL/GenBank/DDBJ databases">
        <title>Draft genome sequence of Acholeplasmataceae bacterium strain Mahy22.</title>
        <authorList>
            <person name="Watanabe M."/>
            <person name="Kojima H."/>
            <person name="Fukui M."/>
        </authorList>
    </citation>
    <scope>NUCLEOTIDE SEQUENCE</scope>
    <source>
        <strain evidence="9">Mahy22</strain>
    </source>
</reference>
<dbReference type="InterPro" id="IPR035906">
    <property type="entry name" value="MetI-like_sf"/>
</dbReference>
<evidence type="ECO:0000256" key="7">
    <source>
        <dbReference type="ARBA" id="ARBA00023136"/>
    </source>
</evidence>
<keyword evidence="5 8" id="KW-0812">Transmembrane</keyword>
<evidence type="ECO:0000256" key="5">
    <source>
        <dbReference type="ARBA" id="ARBA00022692"/>
    </source>
</evidence>
<comment type="similarity">
    <text evidence="2">Belongs to the binding-protein-dependent transport system permease family. CysTW subfamily.</text>
</comment>
<dbReference type="PANTHER" id="PTHR42929">
    <property type="entry name" value="INNER MEMBRANE ABC TRANSPORTER PERMEASE PROTEIN YDCU-RELATED-RELATED"/>
    <property type="match status" value="1"/>
</dbReference>
<feature type="transmembrane region" description="Helical" evidence="8">
    <location>
        <begin position="253"/>
        <end position="274"/>
    </location>
</feature>
<evidence type="ECO:0000256" key="6">
    <source>
        <dbReference type="ARBA" id="ARBA00022989"/>
    </source>
</evidence>
<feature type="transmembrane region" description="Helical" evidence="8">
    <location>
        <begin position="154"/>
        <end position="175"/>
    </location>
</feature>
<dbReference type="PROSITE" id="PS50928">
    <property type="entry name" value="ABC_TM1"/>
    <property type="match status" value="1"/>
</dbReference>
<dbReference type="AlphaFoldDB" id="A0A7U9THR7"/>
<proteinExistence type="inferred from homology"/>
<feature type="transmembrane region" description="Helical" evidence="8">
    <location>
        <begin position="196"/>
        <end position="218"/>
    </location>
</feature>
<keyword evidence="6 8" id="KW-1133">Transmembrane helix</keyword>
<evidence type="ECO:0000256" key="1">
    <source>
        <dbReference type="ARBA" id="ARBA00004651"/>
    </source>
</evidence>
<feature type="transmembrane region" description="Helical" evidence="8">
    <location>
        <begin position="86"/>
        <end position="104"/>
    </location>
</feature>
<gene>
    <name evidence="9" type="ORF">MPAN_011220</name>
</gene>
<organism evidence="9 10">
    <name type="scientific">Mariniplasma anaerobium</name>
    <dbReference type="NCBI Taxonomy" id="2735436"/>
    <lineage>
        <taxon>Bacteria</taxon>
        <taxon>Bacillati</taxon>
        <taxon>Mycoplasmatota</taxon>
        <taxon>Mollicutes</taxon>
        <taxon>Acholeplasmatales</taxon>
        <taxon>Acholeplasmataceae</taxon>
        <taxon>Mariniplasma</taxon>
    </lineage>
</organism>
<keyword evidence="7 8" id="KW-0472">Membrane</keyword>
<dbReference type="EMBL" id="AP024412">
    <property type="protein sequence ID" value="BCR36229.1"/>
    <property type="molecule type" value="Genomic_DNA"/>
</dbReference>
<dbReference type="Proteomes" id="UP000620133">
    <property type="component" value="Chromosome"/>
</dbReference>
<keyword evidence="3 8" id="KW-0813">Transport</keyword>
<evidence type="ECO:0000313" key="10">
    <source>
        <dbReference type="Proteomes" id="UP000620133"/>
    </source>
</evidence>
<evidence type="ECO:0000256" key="2">
    <source>
        <dbReference type="ARBA" id="ARBA00007069"/>
    </source>
</evidence>
<keyword evidence="4" id="KW-1003">Cell membrane</keyword>
<evidence type="ECO:0000256" key="8">
    <source>
        <dbReference type="RuleBase" id="RU363032"/>
    </source>
</evidence>
<dbReference type="InterPro" id="IPR000515">
    <property type="entry name" value="MetI-like"/>
</dbReference>
<protein>
    <submittedName>
        <fullName evidence="9">ABC transporter permease</fullName>
    </submittedName>
</protein>